<evidence type="ECO:0000259" key="4">
    <source>
        <dbReference type="PROSITE" id="PS50893"/>
    </source>
</evidence>
<dbReference type="InterPro" id="IPR003439">
    <property type="entry name" value="ABC_transporter-like_ATP-bd"/>
</dbReference>
<dbReference type="Proteomes" id="UP000184512">
    <property type="component" value="Unassembled WGS sequence"/>
</dbReference>
<evidence type="ECO:0000313" key="5">
    <source>
        <dbReference type="EMBL" id="SHJ78790.1"/>
    </source>
</evidence>
<dbReference type="GO" id="GO:0016887">
    <property type="term" value="F:ATP hydrolysis activity"/>
    <property type="evidence" value="ECO:0007669"/>
    <property type="project" value="InterPro"/>
</dbReference>
<keyword evidence="2" id="KW-0547">Nucleotide-binding</keyword>
<evidence type="ECO:0000313" key="6">
    <source>
        <dbReference type="Proteomes" id="UP000184512"/>
    </source>
</evidence>
<dbReference type="InterPro" id="IPR003593">
    <property type="entry name" value="AAA+_ATPase"/>
</dbReference>
<dbReference type="SUPFAM" id="SSF52540">
    <property type="entry name" value="P-loop containing nucleoside triphosphate hydrolases"/>
    <property type="match status" value="1"/>
</dbReference>
<evidence type="ECO:0000256" key="3">
    <source>
        <dbReference type="ARBA" id="ARBA00022840"/>
    </source>
</evidence>
<evidence type="ECO:0000256" key="2">
    <source>
        <dbReference type="ARBA" id="ARBA00022741"/>
    </source>
</evidence>
<dbReference type="PROSITE" id="PS50893">
    <property type="entry name" value="ABC_TRANSPORTER_2"/>
    <property type="match status" value="1"/>
</dbReference>
<dbReference type="InterPro" id="IPR050153">
    <property type="entry name" value="Metal_Ion_Import_ABC"/>
</dbReference>
<dbReference type="EMBL" id="FQZG01000081">
    <property type="protein sequence ID" value="SHJ78790.1"/>
    <property type="molecule type" value="Genomic_DNA"/>
</dbReference>
<dbReference type="GO" id="GO:0005524">
    <property type="term" value="F:ATP binding"/>
    <property type="evidence" value="ECO:0007669"/>
    <property type="project" value="UniProtKB-KW"/>
</dbReference>
<dbReference type="STRING" id="1123357.SAMN02745244_03259"/>
<dbReference type="Gene3D" id="3.40.50.300">
    <property type="entry name" value="P-loop containing nucleotide triphosphate hydrolases"/>
    <property type="match status" value="1"/>
</dbReference>
<accession>A0A1M6M615</accession>
<dbReference type="AlphaFoldDB" id="A0A1M6M615"/>
<reference evidence="6" key="1">
    <citation type="submission" date="2016-11" db="EMBL/GenBank/DDBJ databases">
        <authorList>
            <person name="Varghese N."/>
            <person name="Submissions S."/>
        </authorList>
    </citation>
    <scope>NUCLEOTIDE SEQUENCE [LARGE SCALE GENOMIC DNA]</scope>
    <source>
        <strain evidence="6">DSM 12906</strain>
    </source>
</reference>
<keyword evidence="1" id="KW-0813">Transport</keyword>
<dbReference type="Pfam" id="PF00005">
    <property type="entry name" value="ABC_tran"/>
    <property type="match status" value="1"/>
</dbReference>
<dbReference type="SMART" id="SM00382">
    <property type="entry name" value="AAA"/>
    <property type="match status" value="1"/>
</dbReference>
<proteinExistence type="predicted"/>
<dbReference type="InterPro" id="IPR017871">
    <property type="entry name" value="ABC_transporter-like_CS"/>
</dbReference>
<sequence length="250" mass="26609">MVAPDLASAEHVYVSIGGLPILRDVSASVRSGEAVALLGGNGSGKSTLVRTLLGLLPHQEGTVKLFGEAVPGFRDWWKVGYVPQHSAIAVANATVWEIASAGRLAHRKPFQWLRRADRDIVTRSLEQVDLAARAGWPFRSLSGGQKQRVLIARALASEPELLVMDEPLAGVDLHSQAGLATLLGRLRDDGLGMLVVLHERGPMAEILNRSVTLCDGRVVDGEPDFGSTCIDEELESDSLGLADPIAGSIA</sequence>
<dbReference type="OrthoDB" id="5296765at2"/>
<dbReference type="PROSITE" id="PS00211">
    <property type="entry name" value="ABC_TRANSPORTER_1"/>
    <property type="match status" value="1"/>
</dbReference>
<dbReference type="InterPro" id="IPR027417">
    <property type="entry name" value="P-loop_NTPase"/>
</dbReference>
<keyword evidence="3 5" id="KW-0067">ATP-binding</keyword>
<name>A0A1M6M615_9ACTN</name>
<feature type="domain" description="ABC transporter" evidence="4">
    <location>
        <begin position="7"/>
        <end position="240"/>
    </location>
</feature>
<evidence type="ECO:0000256" key="1">
    <source>
        <dbReference type="ARBA" id="ARBA00022448"/>
    </source>
</evidence>
<gene>
    <name evidence="5" type="ORF">SAMN02745244_03259</name>
</gene>
<protein>
    <submittedName>
        <fullName evidence="5">Zinc transport system ATP-binding protein</fullName>
    </submittedName>
</protein>
<keyword evidence="6" id="KW-1185">Reference proteome</keyword>
<organism evidence="5 6">
    <name type="scientific">Tessaracoccus bendigoensis DSM 12906</name>
    <dbReference type="NCBI Taxonomy" id="1123357"/>
    <lineage>
        <taxon>Bacteria</taxon>
        <taxon>Bacillati</taxon>
        <taxon>Actinomycetota</taxon>
        <taxon>Actinomycetes</taxon>
        <taxon>Propionibacteriales</taxon>
        <taxon>Propionibacteriaceae</taxon>
        <taxon>Tessaracoccus</taxon>
    </lineage>
</organism>
<dbReference type="PANTHER" id="PTHR42734">
    <property type="entry name" value="METAL TRANSPORT SYSTEM ATP-BINDING PROTEIN TM_0124-RELATED"/>
    <property type="match status" value="1"/>
</dbReference>
<dbReference type="RefSeq" id="WP_073190331.1">
    <property type="nucleotide sequence ID" value="NZ_FQZG01000081.1"/>
</dbReference>